<evidence type="ECO:0000256" key="2">
    <source>
        <dbReference type="ARBA" id="ARBA00022723"/>
    </source>
</evidence>
<evidence type="ECO:0000256" key="5">
    <source>
        <dbReference type="ARBA" id="ARBA00023014"/>
    </source>
</evidence>
<dbReference type="CDD" id="cd10564">
    <property type="entry name" value="NapF_like"/>
    <property type="match status" value="1"/>
</dbReference>
<evidence type="ECO:0000313" key="8">
    <source>
        <dbReference type="EMBL" id="MBF1163487.1"/>
    </source>
</evidence>
<feature type="domain" description="4Fe-4S ferredoxin-type" evidence="7">
    <location>
        <begin position="56"/>
        <end position="87"/>
    </location>
</feature>
<feature type="binding site" evidence="6">
    <location>
        <position position="140"/>
    </location>
    <ligand>
        <name>[4Fe-4S] cluster</name>
        <dbReference type="ChEBI" id="CHEBI:49883"/>
        <label>3</label>
    </ligand>
</feature>
<dbReference type="EMBL" id="JABZMI010000002">
    <property type="protein sequence ID" value="MBF1163487.1"/>
    <property type="molecule type" value="Genomic_DNA"/>
</dbReference>
<keyword evidence="2 6" id="KW-0479">Metal-binding</keyword>
<keyword evidence="4 6" id="KW-0408">Iron</keyword>
<feature type="binding site" evidence="6">
    <location>
        <position position="45"/>
    </location>
    <ligand>
        <name>[4Fe-4S] cluster</name>
        <dbReference type="ChEBI" id="CHEBI:49883"/>
        <label>1</label>
    </ligand>
</feature>
<dbReference type="HAMAP" id="MF_02201">
    <property type="entry name" value="NapF"/>
    <property type="match status" value="1"/>
</dbReference>
<evidence type="ECO:0000256" key="3">
    <source>
        <dbReference type="ARBA" id="ARBA00022737"/>
    </source>
</evidence>
<comment type="function">
    <text evidence="6">Could be involved in the maturation of NapA, the catalytic subunit of the periplasmic nitrate reductase, before its export into the periplasm.</text>
</comment>
<feature type="binding site" evidence="6">
    <location>
        <position position="73"/>
    </location>
    <ligand>
        <name>[4Fe-4S] cluster</name>
        <dbReference type="ChEBI" id="CHEBI:49883"/>
        <label>2</label>
    </ligand>
</feature>
<feature type="binding site" evidence="6">
    <location>
        <position position="146"/>
    </location>
    <ligand>
        <name>[4Fe-4S] cluster</name>
        <dbReference type="ChEBI" id="CHEBI:49883"/>
        <label>3</label>
    </ligand>
</feature>
<organism evidence="8 9">
    <name type="scientific">Dechloromonas agitata</name>
    <dbReference type="NCBI Taxonomy" id="73030"/>
    <lineage>
        <taxon>Bacteria</taxon>
        <taxon>Pseudomonadati</taxon>
        <taxon>Pseudomonadota</taxon>
        <taxon>Betaproteobacteria</taxon>
        <taxon>Rhodocyclales</taxon>
        <taxon>Azonexaceae</taxon>
        <taxon>Dechloromonas</taxon>
    </lineage>
</organism>
<dbReference type="Pfam" id="PF13237">
    <property type="entry name" value="Fer4_10"/>
    <property type="match status" value="1"/>
</dbReference>
<dbReference type="GO" id="GO:0051539">
    <property type="term" value="F:4 iron, 4 sulfur cluster binding"/>
    <property type="evidence" value="ECO:0007669"/>
    <property type="project" value="UniProtKB-UniRule"/>
</dbReference>
<dbReference type="NCBIfam" id="TIGR00402">
    <property type="entry name" value="napF"/>
    <property type="match status" value="1"/>
</dbReference>
<dbReference type="InterPro" id="IPR004496">
    <property type="entry name" value="NapF"/>
</dbReference>
<comment type="caution">
    <text evidence="8">The sequence shown here is derived from an EMBL/GenBank/DDBJ whole genome shotgun (WGS) entry which is preliminary data.</text>
</comment>
<dbReference type="Pfam" id="PF00037">
    <property type="entry name" value="Fer4"/>
    <property type="match status" value="1"/>
</dbReference>
<evidence type="ECO:0000259" key="7">
    <source>
        <dbReference type="PROSITE" id="PS51379"/>
    </source>
</evidence>
<keyword evidence="5 6" id="KW-0411">Iron-sulfur</keyword>
<dbReference type="InterPro" id="IPR017900">
    <property type="entry name" value="4Fe4S_Fe_S_CS"/>
</dbReference>
<protein>
    <recommendedName>
        <fullName evidence="6">Ferredoxin-type protein NapF</fullName>
    </recommendedName>
</protein>
<dbReference type="PROSITE" id="PS51379">
    <property type="entry name" value="4FE4S_FER_2"/>
    <property type="match status" value="3"/>
</dbReference>
<feature type="binding site" evidence="6">
    <location>
        <position position="143"/>
    </location>
    <ligand>
        <name>[4Fe-4S] cluster</name>
        <dbReference type="ChEBI" id="CHEBI:49883"/>
        <label>3</label>
    </ligand>
</feature>
<proteinExistence type="inferred from homology"/>
<keyword evidence="6" id="KW-0963">Cytoplasm</keyword>
<feature type="domain" description="4Fe-4S ferredoxin-type" evidence="7">
    <location>
        <begin position="131"/>
        <end position="160"/>
    </location>
</feature>
<dbReference type="GO" id="GO:0005737">
    <property type="term" value="C:cytoplasm"/>
    <property type="evidence" value="ECO:0007669"/>
    <property type="project" value="UniProtKB-SubCell"/>
</dbReference>
<feature type="binding site" evidence="6">
    <location>
        <position position="150"/>
    </location>
    <ligand>
        <name>[4Fe-4S] cluster</name>
        <dbReference type="ChEBI" id="CHEBI:49883"/>
        <label>3</label>
    </ligand>
</feature>
<gene>
    <name evidence="6 8" type="primary">napF</name>
    <name evidence="8" type="ORF">HXL68_00455</name>
</gene>
<evidence type="ECO:0000256" key="6">
    <source>
        <dbReference type="HAMAP-Rule" id="MF_02201"/>
    </source>
</evidence>
<comment type="subcellular location">
    <subcellularLocation>
        <location evidence="6">Cytoplasm</location>
    </subcellularLocation>
</comment>
<keyword evidence="3 6" id="KW-0677">Repeat</keyword>
<comment type="subunit">
    <text evidence="6">Interacts with the cytoplasmic NapA precursor.</text>
</comment>
<comment type="cofactor">
    <cofactor evidence="6">
        <name>[4Fe-4S] cluster</name>
        <dbReference type="ChEBI" id="CHEBI:49883"/>
    </cofactor>
</comment>
<dbReference type="SUPFAM" id="SSF54862">
    <property type="entry name" value="4Fe-4S ferredoxins"/>
    <property type="match status" value="1"/>
</dbReference>
<reference evidence="8" key="1">
    <citation type="submission" date="2020-04" db="EMBL/GenBank/DDBJ databases">
        <title>Deep metagenomics examines the oral microbiome during advanced dental caries in children, revealing novel taxa and co-occurrences with host molecules.</title>
        <authorList>
            <person name="Baker J.L."/>
            <person name="Morton J.T."/>
            <person name="Dinis M."/>
            <person name="Alvarez R."/>
            <person name="Tran N.C."/>
            <person name="Knight R."/>
            <person name="Edlund A."/>
        </authorList>
    </citation>
    <scope>NUCLEOTIDE SEQUENCE</scope>
    <source>
        <strain evidence="8">JCVI_32_bin.24</strain>
    </source>
</reference>
<sequence length="163" mass="17716">MVDHSRRAFFRGRPRPRVEKRPPWALPENDFIERCTRCDACLAACPTRILIAGDGGYPTVDFAAGECTFCGDCVAACQPKALHRAEEQPAWSYKAIIGEDCLPHQGVECRVCGDFCDPRAIRFLPRLGGSPLPEIDPEKCTGCGACVAPCPTAAITITPPAQR</sequence>
<evidence type="ECO:0000256" key="1">
    <source>
        <dbReference type="ARBA" id="ARBA00022485"/>
    </source>
</evidence>
<comment type="similarity">
    <text evidence="6">Belongs to the NapF family.</text>
</comment>
<dbReference type="AlphaFoldDB" id="A0A930G037"/>
<accession>A0A930G037</accession>
<evidence type="ECO:0000313" key="9">
    <source>
        <dbReference type="Proteomes" id="UP000718593"/>
    </source>
</evidence>
<dbReference type="Gene3D" id="3.30.70.20">
    <property type="match status" value="2"/>
</dbReference>
<feature type="binding site" evidence="6">
    <location>
        <position position="77"/>
    </location>
    <ligand>
        <name>[4Fe-4S] cluster</name>
        <dbReference type="ChEBI" id="CHEBI:49883"/>
        <label>2</label>
    </ligand>
</feature>
<dbReference type="GO" id="GO:0046872">
    <property type="term" value="F:metal ion binding"/>
    <property type="evidence" value="ECO:0007669"/>
    <property type="project" value="UniProtKB-KW"/>
</dbReference>
<feature type="binding site" evidence="6">
    <location>
        <position position="35"/>
    </location>
    <ligand>
        <name>[4Fe-4S] cluster</name>
        <dbReference type="ChEBI" id="CHEBI:49883"/>
        <label>1</label>
    </ligand>
</feature>
<dbReference type="PROSITE" id="PS00198">
    <property type="entry name" value="4FE4S_FER_1"/>
    <property type="match status" value="1"/>
</dbReference>
<dbReference type="PANTHER" id="PTHR43687:SF1">
    <property type="entry name" value="FERREDOXIN III"/>
    <property type="match status" value="1"/>
</dbReference>
<feature type="binding site" evidence="6">
    <location>
        <position position="38"/>
    </location>
    <ligand>
        <name>[4Fe-4S] cluster</name>
        <dbReference type="ChEBI" id="CHEBI:49883"/>
        <label>1</label>
    </ligand>
</feature>
<name>A0A930G037_9RHOO</name>
<feature type="domain" description="4Fe-4S ferredoxin-type" evidence="7">
    <location>
        <begin position="25"/>
        <end position="55"/>
    </location>
</feature>
<keyword evidence="1 6" id="KW-0004">4Fe-4S</keyword>
<evidence type="ECO:0000256" key="4">
    <source>
        <dbReference type="ARBA" id="ARBA00023004"/>
    </source>
</evidence>
<dbReference type="PANTHER" id="PTHR43687">
    <property type="entry name" value="ADENYLYLSULFATE REDUCTASE, BETA SUBUNIT"/>
    <property type="match status" value="1"/>
</dbReference>
<dbReference type="InterPro" id="IPR017896">
    <property type="entry name" value="4Fe4S_Fe-S-bd"/>
</dbReference>
<dbReference type="Proteomes" id="UP000718593">
    <property type="component" value="Unassembled WGS sequence"/>
</dbReference>
<dbReference type="InterPro" id="IPR050572">
    <property type="entry name" value="Fe-S_Ferredoxin"/>
</dbReference>
<feature type="binding site" evidence="6">
    <location>
        <position position="67"/>
    </location>
    <ligand>
        <name>[4Fe-4S] cluster</name>
        <dbReference type="ChEBI" id="CHEBI:49883"/>
        <label>2</label>
    </ligand>
</feature>
<feature type="binding site" evidence="6">
    <location>
        <position position="41"/>
    </location>
    <ligand>
        <name>[4Fe-4S] cluster</name>
        <dbReference type="ChEBI" id="CHEBI:49883"/>
        <label>1</label>
    </ligand>
</feature>
<feature type="binding site" evidence="6">
    <location>
        <position position="70"/>
    </location>
    <ligand>
        <name>[4Fe-4S] cluster</name>
        <dbReference type="ChEBI" id="CHEBI:49883"/>
        <label>2</label>
    </ligand>
</feature>